<dbReference type="OrthoDB" id="10058710at2759"/>
<feature type="domain" description="Helitron helicase-like" evidence="1">
    <location>
        <begin position="504"/>
        <end position="567"/>
    </location>
</feature>
<accession>A0A6J2Y5S6</accession>
<name>A0A6J2Y5S6_SITOR</name>
<dbReference type="KEGG" id="soy:115884671"/>
<keyword evidence="2" id="KW-1185">Reference proteome</keyword>
<dbReference type="Proteomes" id="UP000504635">
    <property type="component" value="Unplaced"/>
</dbReference>
<dbReference type="Pfam" id="PF14214">
    <property type="entry name" value="Helitron_like_N"/>
    <property type="match status" value="1"/>
</dbReference>
<evidence type="ECO:0000313" key="2">
    <source>
        <dbReference type="Proteomes" id="UP000504635"/>
    </source>
</evidence>
<gene>
    <name evidence="3" type="primary">LOC115884671</name>
</gene>
<dbReference type="InParanoid" id="A0A6J2Y5S6"/>
<organism evidence="2 3">
    <name type="scientific">Sitophilus oryzae</name>
    <name type="common">Rice weevil</name>
    <name type="synonym">Curculio oryzae</name>
    <dbReference type="NCBI Taxonomy" id="7048"/>
    <lineage>
        <taxon>Eukaryota</taxon>
        <taxon>Metazoa</taxon>
        <taxon>Ecdysozoa</taxon>
        <taxon>Arthropoda</taxon>
        <taxon>Hexapoda</taxon>
        <taxon>Insecta</taxon>
        <taxon>Pterygota</taxon>
        <taxon>Neoptera</taxon>
        <taxon>Endopterygota</taxon>
        <taxon>Coleoptera</taxon>
        <taxon>Polyphaga</taxon>
        <taxon>Cucujiformia</taxon>
        <taxon>Curculionidae</taxon>
        <taxon>Dryophthorinae</taxon>
        <taxon>Sitophilus</taxon>
    </lineage>
</organism>
<evidence type="ECO:0000313" key="3">
    <source>
        <dbReference type="RefSeq" id="XP_030759183.1"/>
    </source>
</evidence>
<dbReference type="GeneID" id="115884671"/>
<reference evidence="3" key="1">
    <citation type="submission" date="2025-08" db="UniProtKB">
        <authorList>
            <consortium name="RefSeq"/>
        </authorList>
    </citation>
    <scope>IDENTIFICATION</scope>
    <source>
        <tissue evidence="3">Gonads</tissue>
    </source>
</reference>
<dbReference type="RefSeq" id="XP_030759183.1">
    <property type="nucleotide sequence ID" value="XM_030903323.1"/>
</dbReference>
<protein>
    <submittedName>
        <fullName evidence="3">Uncharacterized protein LOC115884671</fullName>
    </submittedName>
</protein>
<dbReference type="PANTHER" id="PTHR10492:SF57">
    <property type="entry name" value="ATP-DEPENDENT DNA HELICASE"/>
    <property type="match status" value="1"/>
</dbReference>
<dbReference type="PANTHER" id="PTHR10492">
    <property type="match status" value="1"/>
</dbReference>
<evidence type="ECO:0000259" key="1">
    <source>
        <dbReference type="Pfam" id="PF14214"/>
    </source>
</evidence>
<sequence>MTKTKVNGKNSSLNNNSPSSSIIISKRITRSSIKNKELKVHLNRLQININQTQSSSNISKELRVILEPLNFNLHHLTPLTVNLTRLEDTPNVSQLTPIKTRNWSNNLRRVKNKNKNILASSQQNPPLQNLRININRLPDINQQTQHDPIIEQQPLQNLRIILNRLPEIPQPTNVTNEPPRRAPVITPQRLTWQQRMALNNINRNVRPTRSYRDGITVSAAEVEEICANRVHNLGPMDITCLHCGAMFFPIERHAVKGVRSWTCCKGGKIVLPPLRPIPAELIELFTGEGEWSNQFRDKIRFINGLLAMASFKTSVPGDAENQTGRCFAISGQIFHFTNPLPNTQDLTAPRLNQFYFIDVGEAIAKRGTYIEGQVDRTLVDKIERVLRRVNRYINAYKTMAEVIREIRTESRTSGRGDILNDVVLAFCDNINEKRRTHHLPESRSDIAALFIGEDPPFDVELKIYPRVSNITSAQPLRTPRPTDSVQTELDEETLEELFQSQSQTRPPRTIQHHHQLKNLNKIADPIFERKLKEFLRGFTDHQLYGRVLNYHLIVEFQKRGLSHSHIVFTFVQDDKIHHERVVDALISACINFIISLNQRSKYHRPNNSRIVLLANETLPIDNRHVVPYNSYALAKYNCHINFEVVGAAAIIKYLHKHLMKGWDRVYIDVNDKNNRVNEIHRYIECRYVSSTKAA</sequence>
<dbReference type="AlphaFoldDB" id="A0A6J2Y5S6"/>
<dbReference type="InterPro" id="IPR025476">
    <property type="entry name" value="Helitron_helicase-like"/>
</dbReference>
<proteinExistence type="predicted"/>